<dbReference type="Proteomes" id="UP000095284">
    <property type="component" value="Unplaced"/>
</dbReference>
<sequence length="615" mass="68163">MKFFCVPLFACKGQLVESLDFSGKNLSDLPKEVIKAKKTLEELNLRMNFIEVLPQELFRCARLKKLDVSENRIKNLPEEISLLGDLMVLNLSKNDLVNLPDQIGQCVNLVSLNLSNNMLSLSKSVMNLTQLTTLNISETSTTTLPAEIDQLVNLQHLDASQCDISSLPNSIVRLSKLKVLDLCENHITELPAQMDKMLSLESLDVRANMLTKIPDKLLQCRELQTLDLSQNNLLDLPNDLGELDKMVELVLCENSLSSLPHSLGNMKRLEVLKITKNALKTLTPAICRCVNLTDLYLSENLLEKTKPAPQPPRPTSSLGNKSFEDVAAEVQAANPAISNVEFVDRMDQPLATSSPVPPKSRIPVKNAANSNNNQQTLLNQQASSNGHLNQHGLNQHGSNAQIRPPSQSRTSSGIHRPTSSQSNPNGHSRLPASHINPPPLAPKPQLTSLPERMDFDSKRRHFEQRINQEKAGPSQERPAHPPPKRPLVSGQEVVNNKEVSMDKIPMIDEEAGSSMDRDIQDLLNGNLNIPKQPRQNGNQPNDRLNGLRNQSMDCPSPAPSDISTVSSVLEQRAADFEKQQALRQAKLHSMHKESMEAADLVKLIDRFANSPIPTQ</sequence>
<feature type="domain" description="Disease resistance R13L4/SHOC-2-like LRR" evidence="4">
    <location>
        <begin position="123"/>
        <end position="205"/>
    </location>
</feature>
<keyword evidence="1" id="KW-0433">Leucine-rich repeat</keyword>
<name>A0A1I7SG23_BURXY</name>
<accession>A0A1I7SG23</accession>
<dbReference type="InterPro" id="IPR001611">
    <property type="entry name" value="Leu-rich_rpt"/>
</dbReference>
<dbReference type="PANTHER" id="PTHR48051:SF1">
    <property type="entry name" value="RAS SUPPRESSOR PROTEIN 1"/>
    <property type="match status" value="1"/>
</dbReference>
<dbReference type="SUPFAM" id="SSF52058">
    <property type="entry name" value="L domain-like"/>
    <property type="match status" value="1"/>
</dbReference>
<evidence type="ECO:0000256" key="1">
    <source>
        <dbReference type="ARBA" id="ARBA00022614"/>
    </source>
</evidence>
<organism evidence="5 6">
    <name type="scientific">Bursaphelenchus xylophilus</name>
    <name type="common">Pinewood nematode worm</name>
    <name type="synonym">Aphelenchoides xylophilus</name>
    <dbReference type="NCBI Taxonomy" id="6326"/>
    <lineage>
        <taxon>Eukaryota</taxon>
        <taxon>Metazoa</taxon>
        <taxon>Ecdysozoa</taxon>
        <taxon>Nematoda</taxon>
        <taxon>Chromadorea</taxon>
        <taxon>Rhabditida</taxon>
        <taxon>Tylenchina</taxon>
        <taxon>Tylenchomorpha</taxon>
        <taxon>Aphelenchoidea</taxon>
        <taxon>Aphelenchoididae</taxon>
        <taxon>Bursaphelenchus</taxon>
    </lineage>
</organism>
<dbReference type="Pfam" id="PF00560">
    <property type="entry name" value="LRR_1"/>
    <property type="match status" value="1"/>
</dbReference>
<feature type="compositionally biased region" description="Polar residues" evidence="3">
    <location>
        <begin position="526"/>
        <end position="553"/>
    </location>
</feature>
<dbReference type="InterPro" id="IPR032675">
    <property type="entry name" value="LRR_dom_sf"/>
</dbReference>
<dbReference type="InterPro" id="IPR003591">
    <property type="entry name" value="Leu-rich_rpt_typical-subtyp"/>
</dbReference>
<evidence type="ECO:0000313" key="6">
    <source>
        <dbReference type="WBParaSite" id="BXY_1198700.1"/>
    </source>
</evidence>
<dbReference type="PANTHER" id="PTHR48051">
    <property type="match status" value="1"/>
</dbReference>
<dbReference type="PROSITE" id="PS51450">
    <property type="entry name" value="LRR"/>
    <property type="match status" value="3"/>
</dbReference>
<proteinExistence type="predicted"/>
<dbReference type="WBParaSite" id="BXY_1198700.1">
    <property type="protein sequence ID" value="BXY_1198700.1"/>
    <property type="gene ID" value="BXY_1198700"/>
</dbReference>
<reference evidence="6" key="1">
    <citation type="submission" date="2016-11" db="UniProtKB">
        <authorList>
            <consortium name="WormBaseParasite"/>
        </authorList>
    </citation>
    <scope>IDENTIFICATION</scope>
</reference>
<dbReference type="Pfam" id="PF13855">
    <property type="entry name" value="LRR_8"/>
    <property type="match status" value="2"/>
</dbReference>
<evidence type="ECO:0000259" key="4">
    <source>
        <dbReference type="Pfam" id="PF23598"/>
    </source>
</evidence>
<dbReference type="Gene3D" id="3.80.10.10">
    <property type="entry name" value="Ribonuclease Inhibitor"/>
    <property type="match status" value="3"/>
</dbReference>
<dbReference type="GO" id="GO:0005737">
    <property type="term" value="C:cytoplasm"/>
    <property type="evidence" value="ECO:0007669"/>
    <property type="project" value="TreeGrafter"/>
</dbReference>
<protein>
    <submittedName>
        <fullName evidence="6">Calponin-homology (CH) domain-containing protein</fullName>
    </submittedName>
</protein>
<evidence type="ECO:0000256" key="2">
    <source>
        <dbReference type="ARBA" id="ARBA00022737"/>
    </source>
</evidence>
<evidence type="ECO:0000313" key="5">
    <source>
        <dbReference type="Proteomes" id="UP000095284"/>
    </source>
</evidence>
<feature type="region of interest" description="Disordered" evidence="3">
    <location>
        <begin position="526"/>
        <end position="562"/>
    </location>
</feature>
<feature type="region of interest" description="Disordered" evidence="3">
    <location>
        <begin position="384"/>
        <end position="448"/>
    </location>
</feature>
<dbReference type="InterPro" id="IPR050216">
    <property type="entry name" value="LRR_domain-containing"/>
</dbReference>
<dbReference type="SMART" id="SM00364">
    <property type="entry name" value="LRR_BAC"/>
    <property type="match status" value="5"/>
</dbReference>
<dbReference type="eggNOG" id="KOG0619">
    <property type="taxonomic scope" value="Eukaryota"/>
</dbReference>
<keyword evidence="2" id="KW-0677">Repeat</keyword>
<dbReference type="AlphaFoldDB" id="A0A1I7SG23"/>
<dbReference type="SMART" id="SM00369">
    <property type="entry name" value="LRR_TYP"/>
    <property type="match status" value="8"/>
</dbReference>
<dbReference type="Pfam" id="PF23598">
    <property type="entry name" value="LRR_14"/>
    <property type="match status" value="1"/>
</dbReference>
<feature type="region of interest" description="Disordered" evidence="3">
    <location>
        <begin position="466"/>
        <end position="495"/>
    </location>
</feature>
<dbReference type="InterPro" id="IPR055414">
    <property type="entry name" value="LRR_R13L4/SHOC2-like"/>
</dbReference>
<feature type="compositionally biased region" description="Polar residues" evidence="3">
    <location>
        <begin position="386"/>
        <end position="426"/>
    </location>
</feature>
<evidence type="ECO:0000256" key="3">
    <source>
        <dbReference type="SAM" id="MobiDB-lite"/>
    </source>
</evidence>